<name>A0A0A9H6E2_ARUDO</name>
<evidence type="ECO:0000313" key="3">
    <source>
        <dbReference type="EMBL" id="JAE31364.1"/>
    </source>
</evidence>
<evidence type="ECO:0000259" key="2">
    <source>
        <dbReference type="Pfam" id="PF04864"/>
    </source>
</evidence>
<dbReference type="InterPro" id="IPR015421">
    <property type="entry name" value="PyrdxlP-dep_Trfase_major"/>
</dbReference>
<dbReference type="Gene3D" id="3.40.640.10">
    <property type="entry name" value="Type I PLP-dependent aspartate aminotransferase-like (Major domain)"/>
    <property type="match status" value="1"/>
</dbReference>
<proteinExistence type="predicted"/>
<dbReference type="AlphaFoldDB" id="A0A0A9H6E2"/>
<reference evidence="3" key="1">
    <citation type="submission" date="2014-09" db="EMBL/GenBank/DDBJ databases">
        <authorList>
            <person name="Magalhaes I.L.F."/>
            <person name="Oliveira U."/>
            <person name="Santos F.R."/>
            <person name="Vidigal T.H.D.A."/>
            <person name="Brescovit A.D."/>
            <person name="Santos A.J."/>
        </authorList>
    </citation>
    <scope>NUCLEOTIDE SEQUENCE</scope>
    <source>
        <tissue evidence="3">Shoot tissue taken approximately 20 cm above the soil surface</tissue>
    </source>
</reference>
<dbReference type="InterPro" id="IPR006948">
    <property type="entry name" value="Alliinase_C"/>
</dbReference>
<dbReference type="Pfam" id="PF04864">
    <property type="entry name" value="Alliinase_C"/>
    <property type="match status" value="1"/>
</dbReference>
<dbReference type="SUPFAM" id="SSF53383">
    <property type="entry name" value="PLP-dependent transferases"/>
    <property type="match status" value="1"/>
</dbReference>
<accession>A0A0A9H6E2</accession>
<feature type="domain" description="Alliinase C-terminal" evidence="2">
    <location>
        <begin position="2"/>
        <end position="75"/>
    </location>
</feature>
<sequence>MQLINALVHALSPDANAASPPVGVVATVPYYPAYKLQTAMFDGREYKWGGTTAVWANASRNSTGGFIEFVTSPNEQPRRAAPRARPRGLGGDL</sequence>
<feature type="region of interest" description="Disordered" evidence="1">
    <location>
        <begin position="69"/>
        <end position="93"/>
    </location>
</feature>
<protein>
    <recommendedName>
        <fullName evidence="2">Alliinase C-terminal domain-containing protein</fullName>
    </recommendedName>
</protein>
<organism evidence="3">
    <name type="scientific">Arundo donax</name>
    <name type="common">Giant reed</name>
    <name type="synonym">Donax arundinaceus</name>
    <dbReference type="NCBI Taxonomy" id="35708"/>
    <lineage>
        <taxon>Eukaryota</taxon>
        <taxon>Viridiplantae</taxon>
        <taxon>Streptophyta</taxon>
        <taxon>Embryophyta</taxon>
        <taxon>Tracheophyta</taxon>
        <taxon>Spermatophyta</taxon>
        <taxon>Magnoliopsida</taxon>
        <taxon>Liliopsida</taxon>
        <taxon>Poales</taxon>
        <taxon>Poaceae</taxon>
        <taxon>PACMAD clade</taxon>
        <taxon>Arundinoideae</taxon>
        <taxon>Arundineae</taxon>
        <taxon>Arundo</taxon>
    </lineage>
</organism>
<dbReference type="GO" id="GO:0016846">
    <property type="term" value="F:carbon-sulfur lyase activity"/>
    <property type="evidence" value="ECO:0007669"/>
    <property type="project" value="InterPro"/>
</dbReference>
<evidence type="ECO:0000256" key="1">
    <source>
        <dbReference type="SAM" id="MobiDB-lite"/>
    </source>
</evidence>
<dbReference type="EMBL" id="GBRH01166532">
    <property type="protein sequence ID" value="JAE31364.1"/>
    <property type="molecule type" value="Transcribed_RNA"/>
</dbReference>
<reference evidence="3" key="2">
    <citation type="journal article" date="2015" name="Data Brief">
        <title>Shoot transcriptome of the giant reed, Arundo donax.</title>
        <authorList>
            <person name="Barrero R.A."/>
            <person name="Guerrero F.D."/>
            <person name="Moolhuijzen P."/>
            <person name="Goolsby J.A."/>
            <person name="Tidwell J."/>
            <person name="Bellgard S.E."/>
            <person name="Bellgard M.I."/>
        </authorList>
    </citation>
    <scope>NUCLEOTIDE SEQUENCE</scope>
    <source>
        <tissue evidence="3">Shoot tissue taken approximately 20 cm above the soil surface</tissue>
    </source>
</reference>
<dbReference type="InterPro" id="IPR015424">
    <property type="entry name" value="PyrdxlP-dep_Trfase"/>
</dbReference>